<feature type="region of interest" description="Disordered" evidence="22">
    <location>
        <begin position="381"/>
        <end position="408"/>
    </location>
</feature>
<evidence type="ECO:0000256" key="20">
    <source>
        <dbReference type="ARBA" id="ARBA00049902"/>
    </source>
</evidence>
<feature type="transmembrane region" description="Helical" evidence="23">
    <location>
        <begin position="171"/>
        <end position="188"/>
    </location>
</feature>
<keyword evidence="7 23" id="KW-0812">Transmembrane</keyword>
<evidence type="ECO:0000256" key="13">
    <source>
        <dbReference type="ARBA" id="ARBA00023316"/>
    </source>
</evidence>
<comment type="subcellular location">
    <subcellularLocation>
        <location evidence="1">Cell membrane</location>
        <topology evidence="1">Multi-pass membrane protein</topology>
    </subcellularLocation>
</comment>
<feature type="compositionally biased region" description="Basic and acidic residues" evidence="22">
    <location>
        <begin position="381"/>
        <end position="390"/>
    </location>
</feature>
<evidence type="ECO:0000256" key="2">
    <source>
        <dbReference type="ARBA" id="ARBA00004752"/>
    </source>
</evidence>
<keyword evidence="6" id="KW-0808">Transferase</keyword>
<protein>
    <recommendedName>
        <fullName evidence="17">Probable peptidoglycan glycosyltransferase FtsW</fullName>
        <ecNumber evidence="19">2.4.99.28</ecNumber>
    </recommendedName>
    <alternativeName>
        <fullName evidence="18">Cell division protein FtsW</fullName>
    </alternativeName>
    <alternativeName>
        <fullName evidence="15">Cell wall polymerase</fullName>
    </alternativeName>
    <alternativeName>
        <fullName evidence="14">Peptidoglycan polymerase</fullName>
    </alternativeName>
</protein>
<evidence type="ECO:0000256" key="7">
    <source>
        <dbReference type="ARBA" id="ARBA00022692"/>
    </source>
</evidence>
<feature type="transmembrane region" description="Helical" evidence="23">
    <location>
        <begin position="344"/>
        <end position="365"/>
    </location>
</feature>
<feature type="transmembrane region" description="Helical" evidence="23">
    <location>
        <begin position="195"/>
        <end position="215"/>
    </location>
</feature>
<evidence type="ECO:0000256" key="3">
    <source>
        <dbReference type="ARBA" id="ARBA00022475"/>
    </source>
</evidence>
<evidence type="ECO:0000256" key="22">
    <source>
        <dbReference type="SAM" id="MobiDB-lite"/>
    </source>
</evidence>
<dbReference type="RefSeq" id="WP_254569895.1">
    <property type="nucleotide sequence ID" value="NZ_CP098502.1"/>
</dbReference>
<evidence type="ECO:0000313" key="24">
    <source>
        <dbReference type="EMBL" id="UTI63162.1"/>
    </source>
</evidence>
<feature type="transmembrane region" description="Helical" evidence="23">
    <location>
        <begin position="278"/>
        <end position="298"/>
    </location>
</feature>
<evidence type="ECO:0000256" key="9">
    <source>
        <dbReference type="ARBA" id="ARBA00022984"/>
    </source>
</evidence>
<keyword evidence="10 23" id="KW-1133">Transmembrane helix</keyword>
<reference evidence="24 25" key="1">
    <citation type="submission" date="2022-06" db="EMBL/GenBank/DDBJ databases">
        <title>Paraconexibacter antarcticus.</title>
        <authorList>
            <person name="Kim C.S."/>
        </authorList>
    </citation>
    <scope>NUCLEOTIDE SEQUENCE [LARGE SCALE GENOMIC DNA]</scope>
    <source>
        <strain evidence="24 25">02-257</strain>
    </source>
</reference>
<evidence type="ECO:0000256" key="15">
    <source>
        <dbReference type="ARBA" id="ARBA00033270"/>
    </source>
</evidence>
<dbReference type="EMBL" id="CP098502">
    <property type="protein sequence ID" value="UTI63162.1"/>
    <property type="molecule type" value="Genomic_DNA"/>
</dbReference>
<organism evidence="24 25">
    <name type="scientific">Paraconexibacter antarcticus</name>
    <dbReference type="NCBI Taxonomy" id="2949664"/>
    <lineage>
        <taxon>Bacteria</taxon>
        <taxon>Bacillati</taxon>
        <taxon>Actinomycetota</taxon>
        <taxon>Thermoleophilia</taxon>
        <taxon>Solirubrobacterales</taxon>
        <taxon>Paraconexibacteraceae</taxon>
        <taxon>Paraconexibacter</taxon>
    </lineage>
</organism>
<keyword evidence="8" id="KW-0133">Cell shape</keyword>
<evidence type="ECO:0000256" key="1">
    <source>
        <dbReference type="ARBA" id="ARBA00004651"/>
    </source>
</evidence>
<dbReference type="NCBIfam" id="TIGR02614">
    <property type="entry name" value="ftsW"/>
    <property type="match status" value="1"/>
</dbReference>
<evidence type="ECO:0000256" key="5">
    <source>
        <dbReference type="ARBA" id="ARBA00022676"/>
    </source>
</evidence>
<feature type="compositionally biased region" description="Basic residues" evidence="22">
    <location>
        <begin position="391"/>
        <end position="408"/>
    </location>
</feature>
<keyword evidence="4" id="KW-0132">Cell division</keyword>
<name>A0ABY5DQX7_9ACTN</name>
<keyword evidence="5" id="KW-0328">Glycosyltransferase</keyword>
<comment type="similarity">
    <text evidence="16">Belongs to the SEDS family. FtsW subfamily.</text>
</comment>
<evidence type="ECO:0000256" key="12">
    <source>
        <dbReference type="ARBA" id="ARBA00023306"/>
    </source>
</evidence>
<keyword evidence="25" id="KW-1185">Reference proteome</keyword>
<evidence type="ECO:0000256" key="4">
    <source>
        <dbReference type="ARBA" id="ARBA00022618"/>
    </source>
</evidence>
<feature type="transmembrane region" description="Helical" evidence="23">
    <location>
        <begin position="310"/>
        <end position="332"/>
    </location>
</feature>
<evidence type="ECO:0000256" key="17">
    <source>
        <dbReference type="ARBA" id="ARBA00041185"/>
    </source>
</evidence>
<feature type="transmembrane region" description="Helical" evidence="23">
    <location>
        <begin position="12"/>
        <end position="33"/>
    </location>
</feature>
<keyword evidence="9" id="KW-0573">Peptidoglycan synthesis</keyword>
<dbReference type="Proteomes" id="UP001056035">
    <property type="component" value="Chromosome"/>
</dbReference>
<evidence type="ECO:0000256" key="10">
    <source>
        <dbReference type="ARBA" id="ARBA00022989"/>
    </source>
</evidence>
<feature type="transmembrane region" description="Helical" evidence="23">
    <location>
        <begin position="83"/>
        <end position="105"/>
    </location>
</feature>
<dbReference type="InterPro" id="IPR013437">
    <property type="entry name" value="FtsW"/>
</dbReference>
<dbReference type="Pfam" id="PF01098">
    <property type="entry name" value="FTSW_RODA_SPOVE"/>
    <property type="match status" value="1"/>
</dbReference>
<keyword evidence="12" id="KW-0131">Cell cycle</keyword>
<proteinExistence type="inferred from homology"/>
<dbReference type="InterPro" id="IPR001182">
    <property type="entry name" value="FtsW/RodA"/>
</dbReference>
<keyword evidence="11 23" id="KW-0472">Membrane</keyword>
<evidence type="ECO:0000256" key="6">
    <source>
        <dbReference type="ARBA" id="ARBA00022679"/>
    </source>
</evidence>
<evidence type="ECO:0000256" key="23">
    <source>
        <dbReference type="SAM" id="Phobius"/>
    </source>
</evidence>
<feature type="transmembrane region" description="Helical" evidence="23">
    <location>
        <begin position="53"/>
        <end position="71"/>
    </location>
</feature>
<sequence>MPPPSPRDRSQPLEANILLTATFCLLAAGAVMVYSASSAKTLLQHQGDGTSYLIRYVIFGAIGLVLMQVIARHGLKVIAELTGPFLGACIAMQFLVLVPGIGVSVNGSRRWLGAGPLQFQPSELMKLALLLYVVKVLATRPKIIREGRLLVPLAGVCCVGVGLVATKDIGTALVIAMTLSAILVAAGIPLRYLGVLIAGGVVLVLLMAVVEPYRMQRLSSFMNPWADAQNTGLQAVQGQIALGSGGFFGRGLGESVQKVFYLPEAHTDFILAIIGEELGVIGVSVVLFLYGLIAYAGLRVAKGAQGAYGKLLAVGLTSMILCQGLLNVFTVLGMAPVTGVPLPFISYGSTNLLVLLMGMGLLLNVAQGGVAHVRAVPGSRSDAESVDRRRRDSRTRGARAGGRRRAAG</sequence>
<dbReference type="EC" id="2.4.99.28" evidence="19"/>
<gene>
    <name evidence="24" type="primary">ftsW</name>
    <name evidence="24" type="ORF">NBH00_17570</name>
</gene>
<evidence type="ECO:0000256" key="11">
    <source>
        <dbReference type="ARBA" id="ARBA00023136"/>
    </source>
</evidence>
<dbReference type="PANTHER" id="PTHR30474:SF2">
    <property type="entry name" value="PEPTIDOGLYCAN GLYCOSYLTRANSFERASE FTSW-RELATED"/>
    <property type="match status" value="1"/>
</dbReference>
<evidence type="ECO:0000256" key="19">
    <source>
        <dbReference type="ARBA" id="ARBA00044770"/>
    </source>
</evidence>
<evidence type="ECO:0000256" key="14">
    <source>
        <dbReference type="ARBA" id="ARBA00032370"/>
    </source>
</evidence>
<evidence type="ECO:0000256" key="16">
    <source>
        <dbReference type="ARBA" id="ARBA00038053"/>
    </source>
</evidence>
<keyword evidence="13" id="KW-0961">Cell wall biogenesis/degradation</keyword>
<comment type="pathway">
    <text evidence="2">Cell wall biogenesis; peptidoglycan biosynthesis.</text>
</comment>
<evidence type="ECO:0000256" key="21">
    <source>
        <dbReference type="ARBA" id="ARBA00049966"/>
    </source>
</evidence>
<evidence type="ECO:0000256" key="18">
    <source>
        <dbReference type="ARBA" id="ARBA00041418"/>
    </source>
</evidence>
<evidence type="ECO:0000256" key="8">
    <source>
        <dbReference type="ARBA" id="ARBA00022960"/>
    </source>
</evidence>
<accession>A0ABY5DQX7</accession>
<comment type="function">
    <text evidence="21">Peptidoglycan polymerase that is essential for cell division.</text>
</comment>
<feature type="transmembrane region" description="Helical" evidence="23">
    <location>
        <begin position="149"/>
        <end position="165"/>
    </location>
</feature>
<dbReference type="PANTHER" id="PTHR30474">
    <property type="entry name" value="CELL CYCLE PROTEIN"/>
    <property type="match status" value="1"/>
</dbReference>
<evidence type="ECO:0000313" key="25">
    <source>
        <dbReference type="Proteomes" id="UP001056035"/>
    </source>
</evidence>
<keyword evidence="3" id="KW-1003">Cell membrane</keyword>
<comment type="catalytic activity">
    <reaction evidence="20">
        <text>[GlcNAc-(1-&gt;4)-Mur2Ac(oyl-L-Ala-gamma-D-Glu-L-Lys-D-Ala-D-Ala)](n)-di-trans,octa-cis-undecaprenyl diphosphate + beta-D-GlcNAc-(1-&gt;4)-Mur2Ac(oyl-L-Ala-gamma-D-Glu-L-Lys-D-Ala-D-Ala)-di-trans,octa-cis-undecaprenyl diphosphate = [GlcNAc-(1-&gt;4)-Mur2Ac(oyl-L-Ala-gamma-D-Glu-L-Lys-D-Ala-D-Ala)](n+1)-di-trans,octa-cis-undecaprenyl diphosphate + di-trans,octa-cis-undecaprenyl diphosphate + H(+)</text>
        <dbReference type="Rhea" id="RHEA:23708"/>
        <dbReference type="Rhea" id="RHEA-COMP:9602"/>
        <dbReference type="Rhea" id="RHEA-COMP:9603"/>
        <dbReference type="ChEBI" id="CHEBI:15378"/>
        <dbReference type="ChEBI" id="CHEBI:58405"/>
        <dbReference type="ChEBI" id="CHEBI:60033"/>
        <dbReference type="ChEBI" id="CHEBI:78435"/>
        <dbReference type="EC" id="2.4.99.28"/>
    </reaction>
</comment>